<reference evidence="3" key="1">
    <citation type="journal article" date="2015" name="BMC Genomics">
        <title>Genomic and transcriptomic analysis of the endophytic fungus Pestalotiopsis fici reveals its lifestyle and high potential for synthesis of natural products.</title>
        <authorList>
            <person name="Wang X."/>
            <person name="Zhang X."/>
            <person name="Liu L."/>
            <person name="Xiang M."/>
            <person name="Wang W."/>
            <person name="Sun X."/>
            <person name="Che Y."/>
            <person name="Guo L."/>
            <person name="Liu G."/>
            <person name="Guo L."/>
            <person name="Wang C."/>
            <person name="Yin W.B."/>
            <person name="Stadler M."/>
            <person name="Zhang X."/>
            <person name="Liu X."/>
        </authorList>
    </citation>
    <scope>NUCLEOTIDE SEQUENCE [LARGE SCALE GENOMIC DNA]</scope>
    <source>
        <strain evidence="3">W106-1 / CGMCC3.15140</strain>
    </source>
</reference>
<gene>
    <name evidence="2" type="ORF">PFICI_04280</name>
</gene>
<dbReference type="AlphaFoldDB" id="W3X8Q3"/>
<dbReference type="eggNOG" id="ENOG502SQTP">
    <property type="taxonomic scope" value="Eukaryota"/>
</dbReference>
<accession>W3X8Q3</accession>
<feature type="region of interest" description="Disordered" evidence="1">
    <location>
        <begin position="181"/>
        <end position="412"/>
    </location>
</feature>
<organism evidence="2 3">
    <name type="scientific">Pestalotiopsis fici (strain W106-1 / CGMCC3.15140)</name>
    <dbReference type="NCBI Taxonomy" id="1229662"/>
    <lineage>
        <taxon>Eukaryota</taxon>
        <taxon>Fungi</taxon>
        <taxon>Dikarya</taxon>
        <taxon>Ascomycota</taxon>
        <taxon>Pezizomycotina</taxon>
        <taxon>Sordariomycetes</taxon>
        <taxon>Xylariomycetidae</taxon>
        <taxon>Amphisphaeriales</taxon>
        <taxon>Sporocadaceae</taxon>
        <taxon>Pestalotiopsis</taxon>
    </lineage>
</organism>
<feature type="region of interest" description="Disordered" evidence="1">
    <location>
        <begin position="887"/>
        <end position="934"/>
    </location>
</feature>
<dbReference type="Proteomes" id="UP000030651">
    <property type="component" value="Unassembled WGS sequence"/>
</dbReference>
<feature type="compositionally biased region" description="Polar residues" evidence="1">
    <location>
        <begin position="331"/>
        <end position="349"/>
    </location>
</feature>
<dbReference type="STRING" id="1229662.W3X8Q3"/>
<dbReference type="HOGENOM" id="CLU_010107_0_0_1"/>
<proteinExistence type="predicted"/>
<feature type="compositionally biased region" description="Polar residues" evidence="1">
    <location>
        <begin position="198"/>
        <end position="207"/>
    </location>
</feature>
<evidence type="ECO:0000313" key="3">
    <source>
        <dbReference type="Proteomes" id="UP000030651"/>
    </source>
</evidence>
<dbReference type="OMA" id="WSGTNAK"/>
<dbReference type="InParanoid" id="W3X8Q3"/>
<dbReference type="InterPro" id="IPR036028">
    <property type="entry name" value="SH3-like_dom_sf"/>
</dbReference>
<feature type="region of interest" description="Disordered" evidence="1">
    <location>
        <begin position="446"/>
        <end position="467"/>
    </location>
</feature>
<dbReference type="EMBL" id="KI912111">
    <property type="protein sequence ID" value="ETS82404.1"/>
    <property type="molecule type" value="Genomic_DNA"/>
</dbReference>
<dbReference type="GeneID" id="19269293"/>
<keyword evidence="3" id="KW-1185">Reference proteome</keyword>
<dbReference type="OrthoDB" id="5243589at2759"/>
<evidence type="ECO:0000256" key="1">
    <source>
        <dbReference type="SAM" id="MobiDB-lite"/>
    </source>
</evidence>
<evidence type="ECO:0008006" key="4">
    <source>
        <dbReference type="Google" id="ProtNLM"/>
    </source>
</evidence>
<evidence type="ECO:0000313" key="2">
    <source>
        <dbReference type="EMBL" id="ETS82404.1"/>
    </source>
</evidence>
<protein>
    <recommendedName>
        <fullName evidence="4">SH3 domain-containing protein</fullName>
    </recommendedName>
</protein>
<dbReference type="RefSeq" id="XP_007831052.1">
    <property type="nucleotide sequence ID" value="XM_007832861.1"/>
</dbReference>
<dbReference type="KEGG" id="pfy:PFICI_04280"/>
<feature type="compositionally biased region" description="Basic and acidic residues" evidence="1">
    <location>
        <begin position="911"/>
        <end position="920"/>
    </location>
</feature>
<dbReference type="SUPFAM" id="SSF50044">
    <property type="entry name" value="SH3-domain"/>
    <property type="match status" value="1"/>
</dbReference>
<name>W3X8Q3_PESFW</name>
<dbReference type="Gene3D" id="2.30.30.40">
    <property type="entry name" value="SH3 Domains"/>
    <property type="match status" value="1"/>
</dbReference>
<feature type="compositionally biased region" description="Polar residues" evidence="1">
    <location>
        <begin position="446"/>
        <end position="463"/>
    </location>
</feature>
<feature type="compositionally biased region" description="Basic and acidic residues" evidence="1">
    <location>
        <begin position="892"/>
        <end position="902"/>
    </location>
</feature>
<sequence>MADEIERLVLSPFREIVEKANLAVENADAADDEPSAAPMRKAAQALAKEGERALKKIEPLCNKNHEEYASSFVDAMKEHEEIAQFRSELEDLLWDFDDFVEVDQFDADKFDELQKASRRAAPKIVDILKRIKLVAPSAMLSPLLAEAMSSSSGRASIIVDSPIGVSREMQEVEQRLNDMSVMGSQAGPDLGVDGTLGSRGNSRTASRPLSDLDRNSSHHSNRSSEPLGSPPRPPSTDPWRVDQLPPPVPDASSPDDGASIERRAPVFGGDSPTLPPAVPTAASRGTSDSGRRDTRYLSADTWPPQAATVRIDPDPSYWRDQAPNGRMRGDSVSNKSTYESHRQTYSSFGSAELPRYSSQSYDSIPDVTRSPLGSPHFGNPSPAIPEDSAVDNYTHRPGHNSGNPMNFPPRQASLAGNNSHPVRAPSMDSLNSSIFDVVAEYGSTSPVASTQRTSSNMSTTPGSPYSAGGHRPLYSTPPPGYKSPLHSPVGTISNNSSATITTLHARPHTSGGINRPLPPTPDPGLIPVESEIPENPQMPPRQSDCSIGPHSSFYQMKGFCKGAENVMRGDLGFKKIKRPVGGFSHTTVAKCTDCLYELDFATVEQDLNNDSKGNYTSGTVGFRLRVLQKCHLPIRHIDEQLYGCVFCIHDGKTLDESDATVFFNQKQLFMHMARHPRPLPKIPGLTVIEGSETPETFRDNFDLHFAHPPMQSVMAGIAPEISKLPTAVATETRRNAHGIMRSPPDRGAVLQFAVGAKLVGIEFPAKYEGKWGIGWHDGVRAAFEAESVFLDAPPKSETRMQGTSSMQAVARWKWSQKGEGMWLKFDKGDVIKNISWTYSDHWCWSGTSGKGWGIFPQSHLEPHSLKIVRPGEEASVSSNEKKSGLSLFSIKRNTEKKTDKKTGGHGKKTNSHKEEKEPGRKLAASAVSITAEAW</sequence>